<dbReference type="GO" id="GO:0016491">
    <property type="term" value="F:oxidoreductase activity"/>
    <property type="evidence" value="ECO:0007669"/>
    <property type="project" value="UniProtKB-KW"/>
</dbReference>
<evidence type="ECO:0000313" key="9">
    <source>
        <dbReference type="Proteomes" id="UP000319731"/>
    </source>
</evidence>
<feature type="domain" description="Plastocyanin-like" evidence="7">
    <location>
        <begin position="81"/>
        <end position="189"/>
    </location>
</feature>
<evidence type="ECO:0008006" key="10">
    <source>
        <dbReference type="Google" id="ProtNLM"/>
    </source>
</evidence>
<dbReference type="RefSeq" id="XP_031022900.1">
    <property type="nucleotide sequence ID" value="XM_031171112.1"/>
</dbReference>
<evidence type="ECO:0000256" key="4">
    <source>
        <dbReference type="ARBA" id="ARBA00023008"/>
    </source>
</evidence>
<dbReference type="AlphaFoldDB" id="A0A507BX99"/>
<dbReference type="GO" id="GO:0005507">
    <property type="term" value="F:copper ion binding"/>
    <property type="evidence" value="ECO:0007669"/>
    <property type="project" value="InterPro"/>
</dbReference>
<evidence type="ECO:0000313" key="8">
    <source>
        <dbReference type="EMBL" id="TPX31479.1"/>
    </source>
</evidence>
<gene>
    <name evidence="8" type="ORF">SmJEL517_g05185</name>
</gene>
<reference evidence="8 9" key="1">
    <citation type="journal article" date="2019" name="Sci. Rep.">
        <title>Comparative genomics of chytrid fungi reveal insights into the obligate biotrophic and pathogenic lifestyle of Synchytrium endobioticum.</title>
        <authorList>
            <person name="van de Vossenberg B.T.L.H."/>
            <person name="Warris S."/>
            <person name="Nguyen H.D.T."/>
            <person name="van Gent-Pelzer M.P.E."/>
            <person name="Joly D.L."/>
            <person name="van de Geest H.C."/>
            <person name="Bonants P.J.M."/>
            <person name="Smith D.S."/>
            <person name="Levesque C.A."/>
            <person name="van der Lee T.A.J."/>
        </authorList>
    </citation>
    <scope>NUCLEOTIDE SEQUENCE [LARGE SCALE GENOMIC DNA]</scope>
    <source>
        <strain evidence="8 9">JEL517</strain>
    </source>
</reference>
<feature type="domain" description="Plastocyanin-like" evidence="6">
    <location>
        <begin position="461"/>
        <end position="572"/>
    </location>
</feature>
<evidence type="ECO:0000256" key="1">
    <source>
        <dbReference type="ARBA" id="ARBA00010609"/>
    </source>
</evidence>
<dbReference type="InterPro" id="IPR011706">
    <property type="entry name" value="Cu-oxidase_C"/>
</dbReference>
<evidence type="ECO:0000256" key="2">
    <source>
        <dbReference type="ARBA" id="ARBA00022723"/>
    </source>
</evidence>
<dbReference type="Gene3D" id="2.60.40.420">
    <property type="entry name" value="Cupredoxins - blue copper proteins"/>
    <property type="match status" value="3"/>
</dbReference>
<dbReference type="InterPro" id="IPR002355">
    <property type="entry name" value="Cu_oxidase_Cu_BS"/>
</dbReference>
<feature type="chain" id="PRO_5021209220" description="Plastocyanin-like domain-containing protein" evidence="5">
    <location>
        <begin position="22"/>
        <end position="690"/>
    </location>
</feature>
<name>A0A507BX99_9FUNG</name>
<dbReference type="GeneID" id="42006409"/>
<proteinExistence type="inferred from homology"/>
<organism evidence="8 9">
    <name type="scientific">Synchytrium microbalum</name>
    <dbReference type="NCBI Taxonomy" id="1806994"/>
    <lineage>
        <taxon>Eukaryota</taxon>
        <taxon>Fungi</taxon>
        <taxon>Fungi incertae sedis</taxon>
        <taxon>Chytridiomycota</taxon>
        <taxon>Chytridiomycota incertae sedis</taxon>
        <taxon>Chytridiomycetes</taxon>
        <taxon>Synchytriales</taxon>
        <taxon>Synchytriaceae</taxon>
        <taxon>Synchytrium</taxon>
    </lineage>
</organism>
<dbReference type="InterPro" id="IPR011707">
    <property type="entry name" value="Cu-oxidase-like_N"/>
</dbReference>
<dbReference type="Proteomes" id="UP000319731">
    <property type="component" value="Unassembled WGS sequence"/>
</dbReference>
<evidence type="ECO:0000256" key="3">
    <source>
        <dbReference type="ARBA" id="ARBA00023002"/>
    </source>
</evidence>
<accession>A0A507BX99</accession>
<dbReference type="Pfam" id="PF07731">
    <property type="entry name" value="Cu-oxidase_2"/>
    <property type="match status" value="1"/>
</dbReference>
<keyword evidence="4" id="KW-0186">Copper</keyword>
<dbReference type="PANTHER" id="PTHR11709">
    <property type="entry name" value="MULTI-COPPER OXIDASE"/>
    <property type="match status" value="1"/>
</dbReference>
<sequence>MRQFTAIVTTSLLVFASLTQAVYDGSWMGAGSLLYAGPTLAQPTTITSSSGSLSFTLTVDSYAFNGYISFNTRAYYYNGVGSVPGPTWHVKPGDTVTVTLVNNLGSNTDAGIMNTLRSPNTTNLHTHGMQIDPSVDNVFITVAPGGTHTYTYVIPSDHPTGCFWYHSHYHGSSALQVMGGLIGAIYVDAADTSSAALNTLATYRRILMVLQHLSMSSINPSTDPFKVKTYVDLTTSAGSTLPVGATYVNSSVQDIYMVNGQFQPTFSATTGEQFIVDLVNAVGDHYIEFDIRESIGASSVTTHCDMSQIAIDSIYLSSMRSVSYVVLPPAGRTSVIITCRVGGTYYLQSYPDLVLRPDVTANETRFYQNLATLTVTGTTTTSTLTTISFSTIPRPSHMSDLQSTTAASKWTLGIDQTGAGNYAWLGIGSNCTLGSFGRATEETTIDQTYCQYVAFPGEQGTSGQYRHTSKLGTVEELDIWGRGGSAHPIHMHVTHLQIVSFYDASTQSYNAANNPYVKYYGQLGDWRDTVPALPGKTTVRYTMTRYTGEIVVHCHFLAHEDTGMMSTIYVSPNTQACTYPSTCSSSGAYSRMKASTVRDEFRRHRDAAPEYVDKFILEWKQYRDNLARDLPSIHAGIAATNAQPVKNLDKGLLDNMSDQQIGQLYTLRETVSGRTVIDDALIGAADSKKA</sequence>
<evidence type="ECO:0000259" key="6">
    <source>
        <dbReference type="Pfam" id="PF07731"/>
    </source>
</evidence>
<keyword evidence="9" id="KW-1185">Reference proteome</keyword>
<dbReference type="PANTHER" id="PTHR11709:SF518">
    <property type="entry name" value="MULTICOPPER OXIDASE"/>
    <property type="match status" value="1"/>
</dbReference>
<dbReference type="PROSITE" id="PS00080">
    <property type="entry name" value="MULTICOPPER_OXIDASE2"/>
    <property type="match status" value="1"/>
</dbReference>
<dbReference type="CDD" id="cd13853">
    <property type="entry name" value="CuRO_1_Tth-MCO_like"/>
    <property type="match status" value="1"/>
</dbReference>
<keyword evidence="5" id="KW-0732">Signal</keyword>
<dbReference type="InterPro" id="IPR008972">
    <property type="entry name" value="Cupredoxin"/>
</dbReference>
<dbReference type="STRING" id="1806994.A0A507BX99"/>
<dbReference type="InterPro" id="IPR045087">
    <property type="entry name" value="Cu-oxidase_fam"/>
</dbReference>
<comment type="caution">
    <text evidence="8">The sequence shown here is derived from an EMBL/GenBank/DDBJ whole genome shotgun (WGS) entry which is preliminary data.</text>
</comment>
<dbReference type="OrthoDB" id="2121828at2759"/>
<keyword evidence="3" id="KW-0560">Oxidoreductase</keyword>
<comment type="similarity">
    <text evidence="1">Belongs to the multicopper oxidase family.</text>
</comment>
<dbReference type="EMBL" id="QEAO01000044">
    <property type="protein sequence ID" value="TPX31479.1"/>
    <property type="molecule type" value="Genomic_DNA"/>
</dbReference>
<evidence type="ECO:0000259" key="7">
    <source>
        <dbReference type="Pfam" id="PF07732"/>
    </source>
</evidence>
<keyword evidence="2" id="KW-0479">Metal-binding</keyword>
<dbReference type="SUPFAM" id="SSF49503">
    <property type="entry name" value="Cupredoxins"/>
    <property type="match status" value="2"/>
</dbReference>
<protein>
    <recommendedName>
        <fullName evidence="10">Plastocyanin-like domain-containing protein</fullName>
    </recommendedName>
</protein>
<dbReference type="Pfam" id="PF07732">
    <property type="entry name" value="Cu-oxidase_3"/>
    <property type="match status" value="1"/>
</dbReference>
<feature type="signal peptide" evidence="5">
    <location>
        <begin position="1"/>
        <end position="21"/>
    </location>
</feature>
<evidence type="ECO:0000256" key="5">
    <source>
        <dbReference type="SAM" id="SignalP"/>
    </source>
</evidence>